<evidence type="ECO:0000256" key="1">
    <source>
        <dbReference type="SAM" id="Phobius"/>
    </source>
</evidence>
<dbReference type="Pfam" id="PF06946">
    <property type="entry name" value="Phage_holin_5_1"/>
    <property type="match status" value="1"/>
</dbReference>
<comment type="caution">
    <text evidence="2">The sequence shown here is derived from an EMBL/GenBank/DDBJ whole genome shotgun (WGS) entry which is preliminary data.</text>
</comment>
<dbReference type="AlphaFoldDB" id="A0A553ZYR5"/>
<organism evidence="2 3">
    <name type="scientific">Alkalicoccobacillus porphyridii</name>
    <dbReference type="NCBI Taxonomy" id="2597270"/>
    <lineage>
        <taxon>Bacteria</taxon>
        <taxon>Bacillati</taxon>
        <taxon>Bacillota</taxon>
        <taxon>Bacilli</taxon>
        <taxon>Bacillales</taxon>
        <taxon>Bacillaceae</taxon>
        <taxon>Alkalicoccobacillus</taxon>
    </lineage>
</organism>
<protein>
    <submittedName>
        <fullName evidence="2">Holin</fullName>
    </submittedName>
</protein>
<reference evidence="2 3" key="1">
    <citation type="submission" date="2019-07" db="EMBL/GenBank/DDBJ databases">
        <authorList>
            <person name="Park Y.J."/>
            <person name="Jeong S.E."/>
            <person name="Jung H.S."/>
        </authorList>
    </citation>
    <scope>NUCLEOTIDE SEQUENCE [LARGE SCALE GENOMIC DNA]</scope>
    <source>
        <strain evidence="3">P16(2019)</strain>
    </source>
</reference>
<dbReference type="EMBL" id="VLXZ01000005">
    <property type="protein sequence ID" value="TSB46526.1"/>
    <property type="molecule type" value="Genomic_DNA"/>
</dbReference>
<dbReference type="Proteomes" id="UP000318521">
    <property type="component" value="Unassembled WGS sequence"/>
</dbReference>
<accession>A0A553ZYR5</accession>
<keyword evidence="3" id="KW-1185">Reference proteome</keyword>
<dbReference type="OrthoDB" id="2665815at2"/>
<keyword evidence="1" id="KW-1133">Transmembrane helix</keyword>
<evidence type="ECO:0000313" key="2">
    <source>
        <dbReference type="EMBL" id="TSB46526.1"/>
    </source>
</evidence>
<dbReference type="InterPro" id="IPR009708">
    <property type="entry name" value="Phage_A118_holin/antiholin"/>
</dbReference>
<gene>
    <name evidence="2" type="ORF">FN960_09170</name>
</gene>
<keyword evidence="1" id="KW-0812">Transmembrane</keyword>
<dbReference type="RefSeq" id="WP_143848423.1">
    <property type="nucleotide sequence ID" value="NZ_VLXZ01000005.1"/>
</dbReference>
<keyword evidence="1" id="KW-0472">Membrane</keyword>
<feature type="transmembrane region" description="Helical" evidence="1">
    <location>
        <begin position="33"/>
        <end position="51"/>
    </location>
</feature>
<name>A0A553ZYR5_9BACI</name>
<evidence type="ECO:0000313" key="3">
    <source>
        <dbReference type="Proteomes" id="UP000318521"/>
    </source>
</evidence>
<sequence length="87" mass="9372">MEIILILASIISPVVLALVELVKRTVQVPKRFLPLSAVIIGLIVGGLSYPFTDLDLGMRLWAGGLAGLSATGLFELSKKRTDESLHE</sequence>
<proteinExistence type="predicted"/>